<organism evidence="2 3">
    <name type="scientific">Nocardioides thalensis</name>
    <dbReference type="NCBI Taxonomy" id="1914755"/>
    <lineage>
        <taxon>Bacteria</taxon>
        <taxon>Bacillati</taxon>
        <taxon>Actinomycetota</taxon>
        <taxon>Actinomycetes</taxon>
        <taxon>Propionibacteriales</taxon>
        <taxon>Nocardioidaceae</taxon>
        <taxon>Nocardioides</taxon>
    </lineage>
</organism>
<dbReference type="Proteomes" id="UP000530424">
    <property type="component" value="Unassembled WGS sequence"/>
</dbReference>
<evidence type="ECO:0000313" key="3">
    <source>
        <dbReference type="Proteomes" id="UP000530424"/>
    </source>
</evidence>
<sequence length="114" mass="12487">MQSFTATDAPRRRAQRIAGWTIFTLAVVCAMAAWWMLSAYFFVLKCDESCGGSDPDHWEYTAQAIWVGAASATALAGIFLGIRGRLHTFALLFSLAVTAAVAWLYWAWSGGFQG</sequence>
<reference evidence="2 3" key="1">
    <citation type="submission" date="2020-07" db="EMBL/GenBank/DDBJ databases">
        <title>Sequencing the genomes of 1000 actinobacteria strains.</title>
        <authorList>
            <person name="Klenk H.-P."/>
        </authorList>
    </citation>
    <scope>NUCLEOTIDE SEQUENCE [LARGE SCALE GENOMIC DNA]</scope>
    <source>
        <strain evidence="2 3">DSM 103833</strain>
    </source>
</reference>
<evidence type="ECO:0000256" key="1">
    <source>
        <dbReference type="SAM" id="Phobius"/>
    </source>
</evidence>
<accession>A0A853C840</accession>
<comment type="caution">
    <text evidence="2">The sequence shown here is derived from an EMBL/GenBank/DDBJ whole genome shotgun (WGS) entry which is preliminary data.</text>
</comment>
<evidence type="ECO:0000313" key="2">
    <source>
        <dbReference type="EMBL" id="NYJ02393.1"/>
    </source>
</evidence>
<name>A0A853C840_9ACTN</name>
<dbReference type="EMBL" id="JACCFP010000001">
    <property type="protein sequence ID" value="NYJ02393.1"/>
    <property type="molecule type" value="Genomic_DNA"/>
</dbReference>
<protein>
    <submittedName>
        <fullName evidence="2">Uncharacterized protein</fullName>
    </submittedName>
</protein>
<feature type="transmembrane region" description="Helical" evidence="1">
    <location>
        <begin position="63"/>
        <end position="82"/>
    </location>
</feature>
<dbReference type="AlphaFoldDB" id="A0A853C840"/>
<gene>
    <name evidence="2" type="ORF">HNR19_003091</name>
</gene>
<dbReference type="RefSeq" id="WP_179668766.1">
    <property type="nucleotide sequence ID" value="NZ_JACCFP010000001.1"/>
</dbReference>
<feature type="transmembrane region" description="Helical" evidence="1">
    <location>
        <begin position="20"/>
        <end position="43"/>
    </location>
</feature>
<keyword evidence="1" id="KW-1133">Transmembrane helix</keyword>
<keyword evidence="1" id="KW-0472">Membrane</keyword>
<feature type="transmembrane region" description="Helical" evidence="1">
    <location>
        <begin position="89"/>
        <end position="108"/>
    </location>
</feature>
<keyword evidence="3" id="KW-1185">Reference proteome</keyword>
<keyword evidence="1" id="KW-0812">Transmembrane</keyword>
<proteinExistence type="predicted"/>